<evidence type="ECO:0000256" key="5">
    <source>
        <dbReference type="ARBA" id="ARBA00023159"/>
    </source>
</evidence>
<accession>A0A9P4QK29</accession>
<comment type="similarity">
    <text evidence="1">Belongs to the wetA family.</text>
</comment>
<feature type="compositionally biased region" description="Polar residues" evidence="8">
    <location>
        <begin position="496"/>
        <end position="508"/>
    </location>
</feature>
<dbReference type="PANTHER" id="PTHR22934:SF25">
    <property type="entry name" value="DEVELOPMENTAL REGULATORY PROTEIN WETA"/>
    <property type="match status" value="1"/>
</dbReference>
<dbReference type="Proteomes" id="UP000799441">
    <property type="component" value="Unassembled WGS sequence"/>
</dbReference>
<dbReference type="EMBL" id="MU003765">
    <property type="protein sequence ID" value="KAF2726202.1"/>
    <property type="molecule type" value="Genomic_DNA"/>
</dbReference>
<dbReference type="PANTHER" id="PTHR22934">
    <property type="entry name" value="PROTEIN ESC1/WETA-RELATED"/>
    <property type="match status" value="1"/>
</dbReference>
<evidence type="ECO:0000256" key="1">
    <source>
        <dbReference type="ARBA" id="ARBA00008881"/>
    </source>
</evidence>
<evidence type="ECO:0000313" key="10">
    <source>
        <dbReference type="Proteomes" id="UP000799441"/>
    </source>
</evidence>
<dbReference type="InterPro" id="IPR040112">
    <property type="entry name" value="WetA"/>
</dbReference>
<feature type="region of interest" description="Disordered" evidence="8">
    <location>
        <begin position="1"/>
        <end position="24"/>
    </location>
</feature>
<evidence type="ECO:0000256" key="2">
    <source>
        <dbReference type="ARBA" id="ARBA00015342"/>
    </source>
</evidence>
<dbReference type="OrthoDB" id="2575228at2759"/>
<keyword evidence="5" id="KW-0010">Activator</keyword>
<dbReference type="AlphaFoldDB" id="A0A9P4QK29"/>
<protein>
    <recommendedName>
        <fullName evidence="2">Developmental regulatory protein wetA</fullName>
    </recommendedName>
</protein>
<evidence type="ECO:0000256" key="7">
    <source>
        <dbReference type="ARBA" id="ARBA00023321"/>
    </source>
</evidence>
<gene>
    <name evidence="9" type="ORF">K431DRAFT_213993</name>
</gene>
<sequence length="650" mass="69680">MTLLKQRLHEASQNRPAATNRAPDWSSLCNNVFDEYVVSDDFFALADTSDSRGRINSDHSLDLFDFSAGSEQSNGTADTAATSPILTWSGAHATSHPAAEGNLYAAEPDLHQNLPGGNTPVTDQPEPKKPLGFWGRTLKVLERTAAKNEDKQHKLRVAKSHPDFLSLGGYPSPPAARPASPTEQTLSVQRRRAHASANGSHTRSRHRATSTAARSVSRGRPTGITKHTAGHAHASSVMTAAASSLSPQKMMNPSRYRAGFKEVWTDKLGLNGKNYELSIPPSLHGHHRHHSLPRHDDFVSSFETPPPPPPAGFNPLAAYDEPLSPLTTTFQQAKLHTPHTSPHFSTAGAPQQSYFEVLPLNSHVGFEPNATTLDGGPPVFPERSTSLATGRIQQFDFGFSSSPEDFGGWNPTFGGPSGESTAFGSFGSHDHVTDFNGQQAQVPATSSFDSGGGLGISGVSCNLSAMSGSSVGSNNYTHHPDTAALPLNPYHIPSSAERSTLQHPSQDGSVDYYGQQCPSSLRQSQTTPSTPHRRRSFSSASPPAATGPISRNRRDSSRSRRATSRHRRVKSTNCTPRSSQHLDKGGFVNFTPQDSNKILSGVAPSGSSKTKARREKEAADKRRRLSQAAMKAVVEAGGDIEALQKAGLLA</sequence>
<dbReference type="GO" id="GO:0048315">
    <property type="term" value="P:conidium formation"/>
    <property type="evidence" value="ECO:0007669"/>
    <property type="project" value="UniProtKB-KW"/>
</dbReference>
<keyword evidence="6" id="KW-0804">Transcription</keyword>
<evidence type="ECO:0000256" key="6">
    <source>
        <dbReference type="ARBA" id="ARBA00023163"/>
    </source>
</evidence>
<evidence type="ECO:0000256" key="4">
    <source>
        <dbReference type="ARBA" id="ARBA00023015"/>
    </source>
</evidence>
<comment type="caution">
    <text evidence="9">The sequence shown here is derived from an EMBL/GenBank/DDBJ whole genome shotgun (WGS) entry which is preliminary data.</text>
</comment>
<feature type="region of interest" description="Disordered" evidence="8">
    <location>
        <begin position="108"/>
        <end position="132"/>
    </location>
</feature>
<keyword evidence="7" id="KW-0183">Conidiation</keyword>
<dbReference type="GO" id="GO:0030435">
    <property type="term" value="P:sporulation resulting in formation of a cellular spore"/>
    <property type="evidence" value="ECO:0007669"/>
    <property type="project" value="UniProtKB-KW"/>
</dbReference>
<feature type="compositionally biased region" description="Basic residues" evidence="8">
    <location>
        <begin position="559"/>
        <end position="570"/>
    </location>
</feature>
<proteinExistence type="inferred from homology"/>
<name>A0A9P4QK29_9PEZI</name>
<keyword evidence="4" id="KW-0805">Transcription regulation</keyword>
<feature type="compositionally biased region" description="Polar residues" evidence="8">
    <location>
        <begin position="516"/>
        <end position="530"/>
    </location>
</feature>
<organism evidence="9 10">
    <name type="scientific">Polychaeton citri CBS 116435</name>
    <dbReference type="NCBI Taxonomy" id="1314669"/>
    <lineage>
        <taxon>Eukaryota</taxon>
        <taxon>Fungi</taxon>
        <taxon>Dikarya</taxon>
        <taxon>Ascomycota</taxon>
        <taxon>Pezizomycotina</taxon>
        <taxon>Dothideomycetes</taxon>
        <taxon>Dothideomycetidae</taxon>
        <taxon>Capnodiales</taxon>
        <taxon>Capnodiaceae</taxon>
        <taxon>Polychaeton</taxon>
    </lineage>
</organism>
<feature type="region of interest" description="Disordered" evidence="8">
    <location>
        <begin position="480"/>
        <end position="623"/>
    </location>
</feature>
<feature type="region of interest" description="Disordered" evidence="8">
    <location>
        <begin position="162"/>
        <end position="246"/>
    </location>
</feature>
<keyword evidence="10" id="KW-1185">Reference proteome</keyword>
<evidence type="ECO:0000313" key="9">
    <source>
        <dbReference type="EMBL" id="KAF2726202.1"/>
    </source>
</evidence>
<feature type="compositionally biased region" description="Low complexity" evidence="8">
    <location>
        <begin position="209"/>
        <end position="218"/>
    </location>
</feature>
<evidence type="ECO:0000256" key="8">
    <source>
        <dbReference type="SAM" id="MobiDB-lite"/>
    </source>
</evidence>
<reference evidence="9" key="1">
    <citation type="journal article" date="2020" name="Stud. Mycol.">
        <title>101 Dothideomycetes genomes: a test case for predicting lifestyles and emergence of pathogens.</title>
        <authorList>
            <person name="Haridas S."/>
            <person name="Albert R."/>
            <person name="Binder M."/>
            <person name="Bloem J."/>
            <person name="Labutti K."/>
            <person name="Salamov A."/>
            <person name="Andreopoulos B."/>
            <person name="Baker S."/>
            <person name="Barry K."/>
            <person name="Bills G."/>
            <person name="Bluhm B."/>
            <person name="Cannon C."/>
            <person name="Castanera R."/>
            <person name="Culley D."/>
            <person name="Daum C."/>
            <person name="Ezra D."/>
            <person name="Gonzalez J."/>
            <person name="Henrissat B."/>
            <person name="Kuo A."/>
            <person name="Liang C."/>
            <person name="Lipzen A."/>
            <person name="Lutzoni F."/>
            <person name="Magnuson J."/>
            <person name="Mondo S."/>
            <person name="Nolan M."/>
            <person name="Ohm R."/>
            <person name="Pangilinan J."/>
            <person name="Park H.-J."/>
            <person name="Ramirez L."/>
            <person name="Alfaro M."/>
            <person name="Sun H."/>
            <person name="Tritt A."/>
            <person name="Yoshinaga Y."/>
            <person name="Zwiers L.-H."/>
            <person name="Turgeon B."/>
            <person name="Goodwin S."/>
            <person name="Spatafora J."/>
            <person name="Crous P."/>
            <person name="Grigoriev I."/>
        </authorList>
    </citation>
    <scope>NUCLEOTIDE SEQUENCE</scope>
    <source>
        <strain evidence="9">CBS 116435</strain>
    </source>
</reference>
<evidence type="ECO:0000256" key="3">
    <source>
        <dbReference type="ARBA" id="ARBA00022969"/>
    </source>
</evidence>
<feature type="compositionally biased region" description="Polar residues" evidence="8">
    <location>
        <begin position="236"/>
        <end position="246"/>
    </location>
</feature>
<keyword evidence="3" id="KW-0749">Sporulation</keyword>